<accession>A0AAE1VZM9</accession>
<feature type="region of interest" description="Disordered" evidence="1">
    <location>
        <begin position="264"/>
        <end position="286"/>
    </location>
</feature>
<keyword evidence="2" id="KW-1133">Transmembrane helix</keyword>
<evidence type="ECO:0000313" key="3">
    <source>
        <dbReference type="EMBL" id="KAK4381325.1"/>
    </source>
</evidence>
<dbReference type="PANTHER" id="PTHR35278:SF1">
    <property type="entry name" value="F8K7.16"/>
    <property type="match status" value="1"/>
</dbReference>
<organism evidence="3 4">
    <name type="scientific">Sesamum angolense</name>
    <dbReference type="NCBI Taxonomy" id="2727404"/>
    <lineage>
        <taxon>Eukaryota</taxon>
        <taxon>Viridiplantae</taxon>
        <taxon>Streptophyta</taxon>
        <taxon>Embryophyta</taxon>
        <taxon>Tracheophyta</taxon>
        <taxon>Spermatophyta</taxon>
        <taxon>Magnoliopsida</taxon>
        <taxon>eudicotyledons</taxon>
        <taxon>Gunneridae</taxon>
        <taxon>Pentapetalae</taxon>
        <taxon>asterids</taxon>
        <taxon>lamiids</taxon>
        <taxon>Lamiales</taxon>
        <taxon>Pedaliaceae</taxon>
        <taxon>Sesamum</taxon>
    </lineage>
</organism>
<name>A0AAE1VZM9_9LAMI</name>
<reference evidence="3" key="2">
    <citation type="journal article" date="2024" name="Plant">
        <title>Genomic evolution and insights into agronomic trait innovations of Sesamum species.</title>
        <authorList>
            <person name="Miao H."/>
            <person name="Wang L."/>
            <person name="Qu L."/>
            <person name="Liu H."/>
            <person name="Sun Y."/>
            <person name="Le M."/>
            <person name="Wang Q."/>
            <person name="Wei S."/>
            <person name="Zheng Y."/>
            <person name="Lin W."/>
            <person name="Duan Y."/>
            <person name="Cao H."/>
            <person name="Xiong S."/>
            <person name="Wang X."/>
            <person name="Wei L."/>
            <person name="Li C."/>
            <person name="Ma Q."/>
            <person name="Ju M."/>
            <person name="Zhao R."/>
            <person name="Li G."/>
            <person name="Mu C."/>
            <person name="Tian Q."/>
            <person name="Mei H."/>
            <person name="Zhang T."/>
            <person name="Gao T."/>
            <person name="Zhang H."/>
        </authorList>
    </citation>
    <scope>NUCLEOTIDE SEQUENCE</scope>
    <source>
        <strain evidence="3">K16</strain>
    </source>
</reference>
<keyword evidence="2" id="KW-0812">Transmembrane</keyword>
<evidence type="ECO:0000256" key="2">
    <source>
        <dbReference type="SAM" id="Phobius"/>
    </source>
</evidence>
<dbReference type="AlphaFoldDB" id="A0AAE1VZM9"/>
<keyword evidence="4" id="KW-1185">Reference proteome</keyword>
<feature type="compositionally biased region" description="Pro residues" evidence="1">
    <location>
        <begin position="42"/>
        <end position="54"/>
    </location>
</feature>
<reference evidence="3" key="1">
    <citation type="submission" date="2020-06" db="EMBL/GenBank/DDBJ databases">
        <authorList>
            <person name="Li T."/>
            <person name="Hu X."/>
            <person name="Zhang T."/>
            <person name="Song X."/>
            <person name="Zhang H."/>
            <person name="Dai N."/>
            <person name="Sheng W."/>
            <person name="Hou X."/>
            <person name="Wei L."/>
        </authorList>
    </citation>
    <scope>NUCLEOTIDE SEQUENCE</scope>
    <source>
        <strain evidence="3">K16</strain>
        <tissue evidence="3">Leaf</tissue>
    </source>
</reference>
<feature type="transmembrane region" description="Helical" evidence="2">
    <location>
        <begin position="98"/>
        <end position="124"/>
    </location>
</feature>
<dbReference type="EMBL" id="JACGWL010000902">
    <property type="protein sequence ID" value="KAK4381325.1"/>
    <property type="molecule type" value="Genomic_DNA"/>
</dbReference>
<gene>
    <name evidence="3" type="ORF">Sango_2978700</name>
</gene>
<sequence>MYFSRSDKKARAFGLKETSPFSLLDFSLSTLPSTAETNSLSPPRPTSPPRPPSPSRRSFSFVSMQQEQLVEISVDSLKFLVQLNMWFNMGYPLLHRELLCYTFGQVGHGATLSYFVLLFFYLLFNLGICQCICRTLCGVVWACFASCFSALDFCCTYLCFKLRTIKRKRRRRKRDLEEFAATSEEDCELGERSVTQQTINLEHGRSQFSKRRDYKNVRLRRSLRPSSHRPRMKLPGSSIHHHRRKILNNFGEQCSPVHHHIRVTRSTKGSRHRTGIRHRRRQIVRM</sequence>
<evidence type="ECO:0000313" key="4">
    <source>
        <dbReference type="Proteomes" id="UP001289374"/>
    </source>
</evidence>
<comment type="caution">
    <text evidence="3">The sequence shown here is derived from an EMBL/GenBank/DDBJ whole genome shotgun (WGS) entry which is preliminary data.</text>
</comment>
<keyword evidence="2" id="KW-0472">Membrane</keyword>
<feature type="region of interest" description="Disordered" evidence="1">
    <location>
        <begin position="33"/>
        <end position="58"/>
    </location>
</feature>
<dbReference type="PANTHER" id="PTHR35278">
    <property type="entry name" value="TRANSMEMBRANE PROTEIN-RELATED"/>
    <property type="match status" value="1"/>
</dbReference>
<feature type="transmembrane region" description="Helical" evidence="2">
    <location>
        <begin position="139"/>
        <end position="160"/>
    </location>
</feature>
<proteinExistence type="predicted"/>
<dbReference type="Proteomes" id="UP001289374">
    <property type="component" value="Unassembled WGS sequence"/>
</dbReference>
<protein>
    <submittedName>
        <fullName evidence="3">Uncharacterized protein</fullName>
    </submittedName>
</protein>
<evidence type="ECO:0000256" key="1">
    <source>
        <dbReference type="SAM" id="MobiDB-lite"/>
    </source>
</evidence>